<dbReference type="Proteomes" id="UP000789525">
    <property type="component" value="Unassembled WGS sequence"/>
</dbReference>
<organism evidence="1 2">
    <name type="scientific">Acaulospora colombiana</name>
    <dbReference type="NCBI Taxonomy" id="27376"/>
    <lineage>
        <taxon>Eukaryota</taxon>
        <taxon>Fungi</taxon>
        <taxon>Fungi incertae sedis</taxon>
        <taxon>Mucoromycota</taxon>
        <taxon>Glomeromycotina</taxon>
        <taxon>Glomeromycetes</taxon>
        <taxon>Diversisporales</taxon>
        <taxon>Acaulosporaceae</taxon>
        <taxon>Acaulospora</taxon>
    </lineage>
</organism>
<protein>
    <submittedName>
        <fullName evidence="1">5215_t:CDS:1</fullName>
    </submittedName>
</protein>
<keyword evidence="2" id="KW-1185">Reference proteome</keyword>
<name>A0ACA9KVZ5_9GLOM</name>
<sequence length="961" mass="104805">MALGDNYRNAHPTSNLKAVNPSHSSYEILDPSNTATLDHIVEMNMFDLTLNTLPGFAIQNLIYSVQNHPLKLKDMMAQYLSLITLASALLYSSNRVAMAHQDLSTRADLQTCLNGLNVTLPDDPTFQSESQSLNARVSFAPAAIVHPSVKSLLLSLSTFLISVLLFHNRNSVQDVEKVVKCGASSGVPVVGRSGGHSYAGFGLGGVDGALVCDLSHMKNITLVGDNAVVQTGNLLGEVATYLWENGQKALPHGTCPKVGTGGHTSYGGFGPFSRMHGLLLDRVVSAEVVLANGTTVTASQSSNPDLLWALKGAGPSFGIVTSWTYATVPAPPTAVAYDIDLPYFLTPESLASTFNKFQSFVRTAPKELAMSFSMGAYANGVILGGFFQGNYFGTKAEFEALVNPFIESVQGTVRDANEYADWTKVLVHNAYNESLVTATPYPQSTFFTKSYVAVDTLSDAAVANWTTYLVNKAARSDVNWFIQVDRYGGAVADFNTSTSSFKHRDAFLVFQCSGSSTNNTAYPSDGIDVTHAPVDPNYIDPTLTLQEWQSQYFGDNMPRLIGIKALYDPNNVFSFPQSIPVQESANSTTNSQSSSPPSFTYSSSLIQALVGIQYIHLIHYTVCDSGELNVVVNKGDKVEDVEEEELLQSIVTPDASNASALGLVDQRNDLVTLRFEFDRPNTVSNVNADHKTSESPGKHKRRGLKSNSKPQRVPQAKKTVIEIDLAQDITALRSRTGDTGRWLICTDRYSILFAWKVLQQLYTNDPGGLFDPISLKSASVLELGGGTGLLGLLLAPHVQRYICTDLPELIPLIKKNISINNKALSGSEGPLLAEPLNWVDVYECPPNSRHRLFSRNLYIQSEDISVDGNSNSGADLVLAVDCVYNPALVPPLLTTIDLFASPGRTVVLVVMELRDEDVVRDFLVKWTEMPDWEIWRIGNENHRSHLDARFAIWVGKKTINS</sequence>
<reference evidence="1" key="1">
    <citation type="submission" date="2021-06" db="EMBL/GenBank/DDBJ databases">
        <authorList>
            <person name="Kallberg Y."/>
            <person name="Tangrot J."/>
            <person name="Rosling A."/>
        </authorList>
    </citation>
    <scope>NUCLEOTIDE SEQUENCE</scope>
    <source>
        <strain evidence="1">CL356</strain>
    </source>
</reference>
<dbReference type="EMBL" id="CAJVPT010003251">
    <property type="protein sequence ID" value="CAG8493318.1"/>
    <property type="molecule type" value="Genomic_DNA"/>
</dbReference>
<comment type="caution">
    <text evidence="1">The sequence shown here is derived from an EMBL/GenBank/DDBJ whole genome shotgun (WGS) entry which is preliminary data.</text>
</comment>
<proteinExistence type="predicted"/>
<gene>
    <name evidence="1" type="ORF">ACOLOM_LOCUS2468</name>
</gene>
<evidence type="ECO:0000313" key="1">
    <source>
        <dbReference type="EMBL" id="CAG8493318.1"/>
    </source>
</evidence>
<accession>A0ACA9KVZ5</accession>
<evidence type="ECO:0000313" key="2">
    <source>
        <dbReference type="Proteomes" id="UP000789525"/>
    </source>
</evidence>